<evidence type="ECO:0000256" key="1">
    <source>
        <dbReference type="SAM" id="MobiDB-lite"/>
    </source>
</evidence>
<dbReference type="InterPro" id="IPR011990">
    <property type="entry name" value="TPR-like_helical_dom_sf"/>
</dbReference>
<evidence type="ECO:0000313" key="3">
    <source>
        <dbReference type="EMBL" id="GAA5495747.1"/>
    </source>
</evidence>
<reference evidence="3 4" key="1">
    <citation type="submission" date="2024-02" db="EMBL/GenBank/DDBJ databases">
        <title>Rubritalea halochordaticola NBRC 107102.</title>
        <authorList>
            <person name="Ichikawa N."/>
            <person name="Katano-Makiyama Y."/>
            <person name="Hidaka K."/>
        </authorList>
    </citation>
    <scope>NUCLEOTIDE SEQUENCE [LARGE SCALE GENOMIC DNA]</scope>
    <source>
        <strain evidence="3 4">NBRC 107102</strain>
    </source>
</reference>
<feature type="region of interest" description="Disordered" evidence="1">
    <location>
        <begin position="314"/>
        <end position="336"/>
    </location>
</feature>
<keyword evidence="3" id="KW-0132">Cell division</keyword>
<dbReference type="EMBL" id="BAABRL010000005">
    <property type="protein sequence ID" value="GAA5495747.1"/>
    <property type="molecule type" value="Genomic_DNA"/>
</dbReference>
<feature type="chain" id="PRO_5046219201" evidence="2">
    <location>
        <begin position="20"/>
        <end position="869"/>
    </location>
</feature>
<dbReference type="GO" id="GO:0051301">
    <property type="term" value="P:cell division"/>
    <property type="evidence" value="ECO:0007669"/>
    <property type="project" value="UniProtKB-KW"/>
</dbReference>
<dbReference type="RefSeq" id="WP_346188493.1">
    <property type="nucleotide sequence ID" value="NZ_BAABRL010000005.1"/>
</dbReference>
<comment type="caution">
    <text evidence="3">The sequence shown here is derived from an EMBL/GenBank/DDBJ whole genome shotgun (WGS) entry which is preliminary data.</text>
</comment>
<dbReference type="InterPro" id="IPR039340">
    <property type="entry name" value="Tfc4/TFIIIC-102/Sfc4"/>
</dbReference>
<gene>
    <name evidence="3" type="primary">cpoB_2</name>
    <name evidence="3" type="ORF">Rhal01_01926</name>
</gene>
<evidence type="ECO:0000313" key="4">
    <source>
        <dbReference type="Proteomes" id="UP001424741"/>
    </source>
</evidence>
<dbReference type="SMART" id="SM00028">
    <property type="entry name" value="TPR"/>
    <property type="match status" value="5"/>
</dbReference>
<dbReference type="SUPFAM" id="SSF48452">
    <property type="entry name" value="TPR-like"/>
    <property type="match status" value="3"/>
</dbReference>
<organism evidence="3 4">
    <name type="scientific">Rubritalea halochordaticola</name>
    <dbReference type="NCBI Taxonomy" id="714537"/>
    <lineage>
        <taxon>Bacteria</taxon>
        <taxon>Pseudomonadati</taxon>
        <taxon>Verrucomicrobiota</taxon>
        <taxon>Verrucomicrobiia</taxon>
        <taxon>Verrucomicrobiales</taxon>
        <taxon>Rubritaleaceae</taxon>
        <taxon>Rubritalea</taxon>
    </lineage>
</organism>
<accession>A0ABP9UZE4</accession>
<dbReference type="PANTHER" id="PTHR23082">
    <property type="entry name" value="TRANSCRIPTION INITIATION FACTOR IIIC TFIIIC , POLYPEPTIDE 3-RELATED"/>
    <property type="match status" value="1"/>
</dbReference>
<dbReference type="PANTHER" id="PTHR23082:SF0">
    <property type="entry name" value="GENERAL TRANSCRIPTION FACTOR 3C POLYPEPTIDE 3"/>
    <property type="match status" value="1"/>
</dbReference>
<keyword evidence="3" id="KW-0131">Cell cycle</keyword>
<protein>
    <submittedName>
        <fullName evidence="3">Cell division coordinator CpoB</fullName>
    </submittedName>
</protein>
<feature type="signal peptide" evidence="2">
    <location>
        <begin position="1"/>
        <end position="19"/>
    </location>
</feature>
<dbReference type="InterPro" id="IPR019734">
    <property type="entry name" value="TPR_rpt"/>
</dbReference>
<dbReference type="Gene3D" id="1.25.40.10">
    <property type="entry name" value="Tetratricopeptide repeat domain"/>
    <property type="match status" value="5"/>
</dbReference>
<evidence type="ECO:0000256" key="2">
    <source>
        <dbReference type="SAM" id="SignalP"/>
    </source>
</evidence>
<name>A0ABP9UZE4_9BACT</name>
<dbReference type="Proteomes" id="UP001424741">
    <property type="component" value="Unassembled WGS sequence"/>
</dbReference>
<proteinExistence type="predicted"/>
<keyword evidence="2" id="KW-0732">Signal</keyword>
<sequence length="869" mass="96611">MRRSLSILTLSLTLPLASAQDAAPTVNLAEVPSYQRGIEALADYLPEQAVIRLQEAYKVRGLTDEQNQTILIKLAEAQVRSGLAEEALKTLDIKYLQDYPGSTFWRGQALAVGGQYNKAIELLSTLETKDPFYGEAMLTAANLSEALGDTSSAIEYLKKSSSHSDKAIQLRSYITLSEIYLQQDRLEDARQVLARTPDNSARATRLKEFMRARIAFREEKYADAISLYRSLLESSDNVPKRIYDLTLLGIIDSRYASGDKKGATSEALEFIKANPQSTTLQPLLERVTQWIDQDISESDSVLLQLRDWAGRTPNPNAPISPFPDSGSVVSQPPQFGITPASAPEELSALAHFYYAKLIAHSSLVNANERALFELSAFRALNPTHPLFADSLLETAKIELKRGNKDAALAHLNSLQDLADAHQLPVSSTTEAKGAYLRGLLSINFGNYNAALNAFEVATKSTSPTVASNAAINAGLAALRTADLKSFDKQLEKINDEKLRVELLLEKALWLANLNHPEARPTLNQFTSRYPDHPRIAEARIALASLCISQPPMDPVLCTALLDTINPDTLNEEQFTQYARAKYQLASFKHEWKDAADIASNWLEKYPANKQAAEFSMRNGLALYRNGEHNKARQVLGKLAMDYPESPLTPMALYYAAMAARQEGTPQALQESVEIFAKVIDSNSPVSLEARIQQARLLIDLNRVDEAVTSLESVYEEKANGAQQREIGILLAAALHTQGSTDPSKYKQAIQIYDTLLKQRDLNLAWNNQIHFLKGQALEGMGDQKGALDAYYSVINRENVPKGTAEDDQEWYWFYRCGRKALLMLENADRPRAAIAIANKIASYANGPQAQEFAERARNLEMEHMIWEKR</sequence>
<keyword evidence="4" id="KW-1185">Reference proteome</keyword>